<dbReference type="InterPro" id="IPR011051">
    <property type="entry name" value="RmlC_Cupin_sf"/>
</dbReference>
<accession>A0A1Z2LAW6</accession>
<name>A0A1Z2LAW6_9ACTN</name>
<protein>
    <submittedName>
        <fullName evidence="2">Cupin</fullName>
    </submittedName>
</protein>
<dbReference type="RefSeq" id="WP_234366195.1">
    <property type="nucleotide sequence ID" value="NZ_CP021744.1"/>
</dbReference>
<evidence type="ECO:0000313" key="3">
    <source>
        <dbReference type="Proteomes" id="UP000195755"/>
    </source>
</evidence>
<evidence type="ECO:0000259" key="1">
    <source>
        <dbReference type="Pfam" id="PF07883"/>
    </source>
</evidence>
<dbReference type="Proteomes" id="UP000195755">
    <property type="component" value="Chromosome"/>
</dbReference>
<proteinExistence type="predicted"/>
<reference evidence="2 3" key="1">
    <citation type="submission" date="2017-06" db="EMBL/GenBank/DDBJ databases">
        <title>Streptomyces albireticuli Genome sequencing and assembly.</title>
        <authorList>
            <person name="Wang Y."/>
            <person name="Du B."/>
            <person name="Ding Y."/>
            <person name="Liu H."/>
            <person name="Hou Q."/>
            <person name="Liu K."/>
            <person name="Yao L."/>
            <person name="Wang C."/>
        </authorList>
    </citation>
    <scope>NUCLEOTIDE SEQUENCE [LARGE SCALE GENOMIC DNA]</scope>
    <source>
        <strain evidence="2 3">MDJK11</strain>
    </source>
</reference>
<dbReference type="InterPro" id="IPR014710">
    <property type="entry name" value="RmlC-like_jellyroll"/>
</dbReference>
<feature type="domain" description="Cupin type-2" evidence="1">
    <location>
        <begin position="62"/>
        <end position="120"/>
    </location>
</feature>
<dbReference type="Gene3D" id="2.60.120.10">
    <property type="entry name" value="Jelly Rolls"/>
    <property type="match status" value="1"/>
</dbReference>
<dbReference type="SUPFAM" id="SSF51182">
    <property type="entry name" value="RmlC-like cupins"/>
    <property type="match status" value="1"/>
</dbReference>
<organism evidence="2 3">
    <name type="scientific">Streptomyces albireticuli</name>
    <dbReference type="NCBI Taxonomy" id="1940"/>
    <lineage>
        <taxon>Bacteria</taxon>
        <taxon>Bacillati</taxon>
        <taxon>Actinomycetota</taxon>
        <taxon>Actinomycetes</taxon>
        <taxon>Kitasatosporales</taxon>
        <taxon>Streptomycetaceae</taxon>
        <taxon>Streptomyces</taxon>
    </lineage>
</organism>
<dbReference type="Pfam" id="PF07883">
    <property type="entry name" value="Cupin_2"/>
    <property type="match status" value="1"/>
</dbReference>
<gene>
    <name evidence="2" type="ORF">SMD11_5795</name>
</gene>
<dbReference type="InterPro" id="IPR013096">
    <property type="entry name" value="Cupin_2"/>
</dbReference>
<dbReference type="AlphaFoldDB" id="A0A1Z2LAW6"/>
<dbReference type="KEGG" id="salj:SMD11_5795"/>
<evidence type="ECO:0000313" key="2">
    <source>
        <dbReference type="EMBL" id="ARZ71371.1"/>
    </source>
</evidence>
<sequence>MSGGLERPGQEELSIVRWAAATIGDTATSLHIPHDERPVPMHGAAASGLGLVSNGTIGADIIRLPAGAGFPPHTHPGHHVLVVLGGEGTITYNGRVHRTAAGEIYLVEGAVSHAVGALTDHVILAIGAPHMPVDSDRRMEVVAYEEVLSEIGGLHCLICDSKSQPPDYLHDVGCAHCPCQSCARADHARH</sequence>
<dbReference type="EMBL" id="CP021744">
    <property type="protein sequence ID" value="ARZ71371.1"/>
    <property type="molecule type" value="Genomic_DNA"/>
</dbReference>